<dbReference type="InterPro" id="IPR020568">
    <property type="entry name" value="Ribosomal_Su5_D2-typ_SF"/>
</dbReference>
<dbReference type="PANTHER" id="PTHR48277">
    <property type="entry name" value="MITOCHONDRIAL RIBOSOMAL PROTEIN S5"/>
    <property type="match status" value="1"/>
</dbReference>
<dbReference type="SUPFAM" id="SSF54768">
    <property type="entry name" value="dsRNA-binding domain-like"/>
    <property type="match status" value="1"/>
</dbReference>
<evidence type="ECO:0000256" key="7">
    <source>
        <dbReference type="ARBA" id="ARBA00039335"/>
    </source>
</evidence>
<dbReference type="PANTHER" id="PTHR48277:SF1">
    <property type="entry name" value="MITOCHONDRIAL RIBOSOMAL PROTEIN S5"/>
    <property type="match status" value="1"/>
</dbReference>
<accession>A0A2V1A6T7</accession>
<evidence type="ECO:0000256" key="5">
    <source>
        <dbReference type="ARBA" id="ARBA00023274"/>
    </source>
</evidence>
<dbReference type="FunFam" id="3.30.160.20:FF:000022">
    <property type="entry name" value="28S ribosomal protein S5, mitochondrial"/>
    <property type="match status" value="1"/>
</dbReference>
<dbReference type="GeneID" id="37001824"/>
<evidence type="ECO:0000259" key="11">
    <source>
        <dbReference type="PROSITE" id="PS50881"/>
    </source>
</evidence>
<dbReference type="InterPro" id="IPR013810">
    <property type="entry name" value="Ribosomal_uS5_N"/>
</dbReference>
<dbReference type="FunFam" id="3.30.230.10:FF:000041">
    <property type="entry name" value="37S ribosomal protein S5"/>
    <property type="match status" value="1"/>
</dbReference>
<dbReference type="InterPro" id="IPR005324">
    <property type="entry name" value="Ribosomal_uS5_C"/>
</dbReference>
<comment type="function">
    <text evidence="6">Component of the mitochondrial ribosome (mitoribosome), a dedicated translation machinery responsible for the synthesis of mitochondrial genome-encoded proteins, including at least some of the essential transmembrane subunits of the mitochondrial respiratory chain. The mitoribosomes are attached to the mitochondrial inner membrane and translation products are cotranslationally integrated into the membrane.</text>
</comment>
<comment type="subcellular location">
    <subcellularLocation>
        <location evidence="1">Mitochondrion</location>
    </subcellularLocation>
</comment>
<dbReference type="PROSITE" id="PS50881">
    <property type="entry name" value="S5_DSRBD"/>
    <property type="match status" value="1"/>
</dbReference>
<evidence type="ECO:0000256" key="2">
    <source>
        <dbReference type="ARBA" id="ARBA00008945"/>
    </source>
</evidence>
<dbReference type="InterPro" id="IPR014721">
    <property type="entry name" value="Ribsml_uS5_D2-typ_fold_subgr"/>
</dbReference>
<keyword evidence="5 8" id="KW-0687">Ribonucleoprotein</keyword>
<dbReference type="Gene3D" id="3.30.230.10">
    <property type="match status" value="1"/>
</dbReference>
<dbReference type="EMBL" id="PKFP01000001">
    <property type="protein sequence ID" value="PVH13708.1"/>
    <property type="molecule type" value="Genomic_DNA"/>
</dbReference>
<sequence length="320" mass="36121">MLRTSFTRLGLERAPIRLFSSSVTSLQKAKSNEYLTKFYTPEMLQSLKITESLVDPQTYIEMKKAGKGERSKVAPEASKTYTETDPKFDEPIMYPNQGVGMTPYANIPREANPDTSDLKLRFQVDEKKKSSPQQNFRAARIEKVALLTGYNKDYIRRLHVVNVLIKRVSLQTSKGKIPNFYAMTIVGDKNGMVGMGEGKSRQGVKTALEKGFFNAVKNLQPIARYEDRTIIGEIDYKYHAVRLSLKSAPAGFGLRVNPVLFEVCEAAGIKDLRGKITRSRNRMNTVKGFFEALTKERPIEELAAGRGKKIVDLRKVYYSA</sequence>
<dbReference type="GO" id="GO:0006412">
    <property type="term" value="P:translation"/>
    <property type="evidence" value="ECO:0007669"/>
    <property type="project" value="InterPro"/>
</dbReference>
<dbReference type="Proteomes" id="UP000244406">
    <property type="component" value="Unassembled WGS sequence"/>
</dbReference>
<dbReference type="AlphaFoldDB" id="A0A2V1A6T7"/>
<evidence type="ECO:0000256" key="1">
    <source>
        <dbReference type="ARBA" id="ARBA00004173"/>
    </source>
</evidence>
<dbReference type="Gene3D" id="3.30.160.20">
    <property type="match status" value="1"/>
</dbReference>
<reference evidence="12 13" key="1">
    <citation type="submission" date="2017-12" db="EMBL/GenBank/DDBJ databases">
        <title>Genome Sequence of the Amphotericin B-resistant Candida duobushaemulonii strain, B09383.</title>
        <authorList>
            <person name="Chow N.A."/>
            <person name="Gade L."/>
            <person name="Batra D."/>
            <person name="Rowe L.A."/>
            <person name="Loparev V.N."/>
            <person name="Litvintseva A.P."/>
        </authorList>
    </citation>
    <scope>NUCLEOTIDE SEQUENCE [LARGE SCALE GENOMIC DNA]</scope>
    <source>
        <strain evidence="12 13">B09383</strain>
    </source>
</reference>
<dbReference type="RefSeq" id="XP_025334648.1">
    <property type="nucleotide sequence ID" value="XM_025480348.1"/>
</dbReference>
<feature type="region of interest" description="Disordered" evidence="10">
    <location>
        <begin position="70"/>
        <end position="89"/>
    </location>
</feature>
<dbReference type="InterPro" id="IPR000851">
    <property type="entry name" value="Ribosomal_uS5"/>
</dbReference>
<evidence type="ECO:0000256" key="4">
    <source>
        <dbReference type="ARBA" id="ARBA00023128"/>
    </source>
</evidence>
<dbReference type="GO" id="GO:0003723">
    <property type="term" value="F:RNA binding"/>
    <property type="evidence" value="ECO:0007669"/>
    <property type="project" value="InterPro"/>
</dbReference>
<protein>
    <recommendedName>
        <fullName evidence="7">Small ribosomal subunit protein uS5m</fullName>
    </recommendedName>
</protein>
<dbReference type="SUPFAM" id="SSF54211">
    <property type="entry name" value="Ribosomal protein S5 domain 2-like"/>
    <property type="match status" value="1"/>
</dbReference>
<evidence type="ECO:0000256" key="9">
    <source>
        <dbReference type="RuleBase" id="RU003823"/>
    </source>
</evidence>
<evidence type="ECO:0000256" key="6">
    <source>
        <dbReference type="ARBA" id="ARBA00037226"/>
    </source>
</evidence>
<proteinExistence type="inferred from homology"/>
<comment type="caution">
    <text evidence="12">The sequence shown here is derived from an EMBL/GenBank/DDBJ whole genome shotgun (WGS) entry which is preliminary data.</text>
</comment>
<keyword evidence="13" id="KW-1185">Reference proteome</keyword>
<evidence type="ECO:0000313" key="12">
    <source>
        <dbReference type="EMBL" id="PVH13708.1"/>
    </source>
</evidence>
<dbReference type="VEuPathDB" id="FungiDB:CXQ87_001824"/>
<dbReference type="Pfam" id="PF00333">
    <property type="entry name" value="Ribosomal_S5"/>
    <property type="match status" value="1"/>
</dbReference>
<dbReference type="Pfam" id="PF03719">
    <property type="entry name" value="Ribosomal_S5_C"/>
    <property type="match status" value="1"/>
</dbReference>
<gene>
    <name evidence="12" type="ORF">CXQ87_001824</name>
</gene>
<dbReference type="GO" id="GO:0003735">
    <property type="term" value="F:structural constituent of ribosome"/>
    <property type="evidence" value="ECO:0007669"/>
    <property type="project" value="UniProtKB-UniRule"/>
</dbReference>
<feature type="domain" description="S5 DRBM" evidence="11">
    <location>
        <begin position="158"/>
        <end position="222"/>
    </location>
</feature>
<comment type="similarity">
    <text evidence="2 9">Belongs to the universal ribosomal protein uS5 family.</text>
</comment>
<organism evidence="12 13">
    <name type="scientific">Candidozyma duobushaemuli</name>
    <dbReference type="NCBI Taxonomy" id="1231522"/>
    <lineage>
        <taxon>Eukaryota</taxon>
        <taxon>Fungi</taxon>
        <taxon>Dikarya</taxon>
        <taxon>Ascomycota</taxon>
        <taxon>Saccharomycotina</taxon>
        <taxon>Pichiomycetes</taxon>
        <taxon>Metschnikowiaceae</taxon>
        <taxon>Candidozyma</taxon>
    </lineage>
</organism>
<dbReference type="PROSITE" id="PS00585">
    <property type="entry name" value="RIBOSOMAL_S5"/>
    <property type="match status" value="1"/>
</dbReference>
<evidence type="ECO:0000256" key="8">
    <source>
        <dbReference type="PROSITE-ProRule" id="PRU00268"/>
    </source>
</evidence>
<evidence type="ECO:0000256" key="10">
    <source>
        <dbReference type="SAM" id="MobiDB-lite"/>
    </source>
</evidence>
<evidence type="ECO:0000256" key="3">
    <source>
        <dbReference type="ARBA" id="ARBA00022980"/>
    </source>
</evidence>
<dbReference type="InterPro" id="IPR018192">
    <property type="entry name" value="Ribosomal_uS5_N_CS"/>
</dbReference>
<name>A0A2V1A6T7_9ASCO</name>
<keyword evidence="3 8" id="KW-0689">Ribosomal protein</keyword>
<evidence type="ECO:0000313" key="13">
    <source>
        <dbReference type="Proteomes" id="UP000244406"/>
    </source>
</evidence>
<dbReference type="GO" id="GO:0005763">
    <property type="term" value="C:mitochondrial small ribosomal subunit"/>
    <property type="evidence" value="ECO:0007669"/>
    <property type="project" value="UniProtKB-ARBA"/>
</dbReference>
<keyword evidence="4" id="KW-0496">Mitochondrion</keyword>